<gene>
    <name evidence="2" type="ORF">P343_12300</name>
</gene>
<dbReference type="InterPro" id="IPR050410">
    <property type="entry name" value="CCR4/nocturin_mRNA_transcr"/>
</dbReference>
<dbReference type="Proteomes" id="UP000018296">
    <property type="component" value="Unassembled WGS sequence"/>
</dbReference>
<sequence length="281" mass="32210">MEQKNTTIRLMTFNILVDRRTDAPYSWDCRCQQIVSLLRYYNPDIFCVQEALEHQKAFLAECFPEYACFGIGRNDGKLDGEQVPIFHRKDMFTLKGEGDFWLSETPHIAGSIGWDAKKPRTVVWKQLKHQASNHSLVIANTHYDHIGKLANANSANVINNELALVEPNCPIFLCGDFNSPEQSPAYEQILHSGFIDASTAKETICYGLPFTYHRFLMHQYTTDLLSLQQKHDRIFRAIDHVFYRGVGRIKILLYGILADNQLGIYPSDHLPVLCDFSFTDS</sequence>
<dbReference type="PATRIC" id="fig|1395513.3.peg.2495"/>
<dbReference type="AlphaFoldDB" id="V6IVV9"/>
<dbReference type="InterPro" id="IPR005135">
    <property type="entry name" value="Endo/exonuclease/phosphatase"/>
</dbReference>
<dbReference type="OrthoDB" id="9793162at2"/>
<name>V6IVV9_9BACL</name>
<dbReference type="RefSeq" id="WP_023510702.1">
    <property type="nucleotide sequence ID" value="NZ_AWTC01000012.1"/>
</dbReference>
<dbReference type="Pfam" id="PF03372">
    <property type="entry name" value="Exo_endo_phos"/>
    <property type="match status" value="1"/>
</dbReference>
<keyword evidence="3" id="KW-1185">Reference proteome</keyword>
<organism evidence="2 3">
    <name type="scientific">Sporolactobacillus laevolacticus DSM 442</name>
    <dbReference type="NCBI Taxonomy" id="1395513"/>
    <lineage>
        <taxon>Bacteria</taxon>
        <taxon>Bacillati</taxon>
        <taxon>Bacillota</taxon>
        <taxon>Bacilli</taxon>
        <taxon>Bacillales</taxon>
        <taxon>Sporolactobacillaceae</taxon>
        <taxon>Sporolactobacillus</taxon>
    </lineage>
</organism>
<dbReference type="CDD" id="cd09083">
    <property type="entry name" value="EEP-1"/>
    <property type="match status" value="1"/>
</dbReference>
<accession>V6IVV9</accession>
<dbReference type="PANTHER" id="PTHR12121">
    <property type="entry name" value="CARBON CATABOLITE REPRESSOR PROTEIN 4"/>
    <property type="match status" value="1"/>
</dbReference>
<feature type="domain" description="Endonuclease/exonuclease/phosphatase" evidence="1">
    <location>
        <begin position="11"/>
        <end position="269"/>
    </location>
</feature>
<evidence type="ECO:0000313" key="2">
    <source>
        <dbReference type="EMBL" id="EST11398.1"/>
    </source>
</evidence>
<dbReference type="InterPro" id="IPR036691">
    <property type="entry name" value="Endo/exonu/phosph_ase_sf"/>
</dbReference>
<evidence type="ECO:0000259" key="1">
    <source>
        <dbReference type="Pfam" id="PF03372"/>
    </source>
</evidence>
<dbReference type="eggNOG" id="COG3568">
    <property type="taxonomic scope" value="Bacteria"/>
</dbReference>
<proteinExistence type="predicted"/>
<dbReference type="PANTHER" id="PTHR12121:SF36">
    <property type="entry name" value="ENDONUCLEASE_EXONUCLEASE_PHOSPHATASE DOMAIN-CONTAINING PROTEIN"/>
    <property type="match status" value="1"/>
</dbReference>
<evidence type="ECO:0000313" key="3">
    <source>
        <dbReference type="Proteomes" id="UP000018296"/>
    </source>
</evidence>
<dbReference type="Gene3D" id="3.60.10.10">
    <property type="entry name" value="Endonuclease/exonuclease/phosphatase"/>
    <property type="match status" value="1"/>
</dbReference>
<dbReference type="STRING" id="1395513.P343_12300"/>
<dbReference type="EMBL" id="AWTC01000012">
    <property type="protein sequence ID" value="EST11398.1"/>
    <property type="molecule type" value="Genomic_DNA"/>
</dbReference>
<reference evidence="2 3" key="1">
    <citation type="journal article" date="2013" name="Genome Announc.">
        <title>Genome Sequence of Sporolactobacillus laevolacticus DSM442, an Efficient Polymer-Grade D-Lactate Producer from Agricultural Waste Cottonseed as a Nitrogen Source.</title>
        <authorList>
            <person name="Wang H."/>
            <person name="Wang L."/>
            <person name="Ju J."/>
            <person name="Yu B."/>
            <person name="Ma Y."/>
        </authorList>
    </citation>
    <scope>NUCLEOTIDE SEQUENCE [LARGE SCALE GENOMIC DNA]</scope>
    <source>
        <strain evidence="2 3">DSM 442</strain>
    </source>
</reference>
<comment type="caution">
    <text evidence="2">The sequence shown here is derived from an EMBL/GenBank/DDBJ whole genome shotgun (WGS) entry which is preliminary data.</text>
</comment>
<protein>
    <recommendedName>
        <fullName evidence="1">Endonuclease/exonuclease/phosphatase domain-containing protein</fullName>
    </recommendedName>
</protein>
<dbReference type="SUPFAM" id="SSF56219">
    <property type="entry name" value="DNase I-like"/>
    <property type="match status" value="1"/>
</dbReference>
<dbReference type="GO" id="GO:0000175">
    <property type="term" value="F:3'-5'-RNA exonuclease activity"/>
    <property type="evidence" value="ECO:0007669"/>
    <property type="project" value="TreeGrafter"/>
</dbReference>